<feature type="compositionally biased region" description="Acidic residues" evidence="12">
    <location>
        <begin position="423"/>
        <end position="438"/>
    </location>
</feature>
<dbReference type="PROSITE" id="PS51294">
    <property type="entry name" value="HTH_MYB"/>
    <property type="match status" value="3"/>
</dbReference>
<dbReference type="Pfam" id="PF07741">
    <property type="entry name" value="BRF1"/>
    <property type="match status" value="1"/>
</dbReference>
<feature type="domain" description="HTH myb-type" evidence="14">
    <location>
        <begin position="733"/>
        <end position="788"/>
    </location>
</feature>
<feature type="compositionally biased region" description="Acidic residues" evidence="12">
    <location>
        <begin position="562"/>
        <end position="575"/>
    </location>
</feature>
<evidence type="ECO:0000256" key="1">
    <source>
        <dbReference type="ARBA" id="ARBA00004123"/>
    </source>
</evidence>
<feature type="region of interest" description="Disordered" evidence="12">
    <location>
        <begin position="843"/>
        <end position="903"/>
    </location>
</feature>
<feature type="compositionally biased region" description="Low complexity" evidence="12">
    <location>
        <begin position="518"/>
        <end position="527"/>
    </location>
</feature>
<dbReference type="PROSITE" id="PS50090">
    <property type="entry name" value="MYB_LIKE"/>
    <property type="match status" value="3"/>
</dbReference>
<dbReference type="Pfam" id="PF00249">
    <property type="entry name" value="Myb_DNA-binding"/>
    <property type="match status" value="3"/>
</dbReference>
<dbReference type="GO" id="GO:0006355">
    <property type="term" value="P:regulation of DNA-templated transcription"/>
    <property type="evidence" value="ECO:0007669"/>
    <property type="project" value="UniProtKB-ARBA"/>
</dbReference>
<dbReference type="Proteomes" id="UP000008694">
    <property type="component" value="Unassembled WGS sequence"/>
</dbReference>
<feature type="region of interest" description="Disordered" evidence="12">
    <location>
        <begin position="1026"/>
        <end position="1071"/>
    </location>
</feature>
<evidence type="ECO:0000259" key="14">
    <source>
        <dbReference type="PROSITE" id="PS51294"/>
    </source>
</evidence>
<dbReference type="GO" id="GO:0000995">
    <property type="term" value="F:RNA polymerase III general transcription initiation factor activity"/>
    <property type="evidence" value="ECO:0007669"/>
    <property type="project" value="TreeGrafter"/>
</dbReference>
<evidence type="ECO:0000256" key="12">
    <source>
        <dbReference type="SAM" id="MobiDB-lite"/>
    </source>
</evidence>
<dbReference type="eggNOG" id="KOG1072">
    <property type="taxonomic scope" value="Eukaryota"/>
</dbReference>
<evidence type="ECO:0000256" key="10">
    <source>
        <dbReference type="ARBA" id="ARBA00023163"/>
    </source>
</evidence>
<dbReference type="InterPro" id="IPR017930">
    <property type="entry name" value="Myb_dom"/>
</dbReference>
<dbReference type="AlphaFoldDB" id="D7L7U3"/>
<keyword evidence="7" id="KW-0805">Transcription regulation</keyword>
<feature type="domain" description="HTH myb-type" evidence="14">
    <location>
        <begin position="789"/>
        <end position="839"/>
    </location>
</feature>
<feature type="compositionally biased region" description="Basic and acidic residues" evidence="12">
    <location>
        <begin position="412"/>
        <end position="422"/>
    </location>
</feature>
<dbReference type="CDD" id="cd20554">
    <property type="entry name" value="CYCLIN_TFIIIB90_rpt2"/>
    <property type="match status" value="1"/>
</dbReference>
<protein>
    <submittedName>
        <fullName evidence="15">Uncharacterized protein</fullName>
    </submittedName>
</protein>
<dbReference type="Gene3D" id="1.10.10.60">
    <property type="entry name" value="Homeodomain-like"/>
    <property type="match status" value="3"/>
</dbReference>
<dbReference type="SMART" id="SM00385">
    <property type="entry name" value="CYCLIN"/>
    <property type="match status" value="2"/>
</dbReference>
<organism evidence="16">
    <name type="scientific">Arabidopsis lyrata subsp. lyrata</name>
    <name type="common">Lyre-leaved rock-cress</name>
    <dbReference type="NCBI Taxonomy" id="81972"/>
    <lineage>
        <taxon>Eukaryota</taxon>
        <taxon>Viridiplantae</taxon>
        <taxon>Streptophyta</taxon>
        <taxon>Embryophyta</taxon>
        <taxon>Tracheophyta</taxon>
        <taxon>Spermatophyta</taxon>
        <taxon>Magnoliopsida</taxon>
        <taxon>eudicotyledons</taxon>
        <taxon>Gunneridae</taxon>
        <taxon>Pentapetalae</taxon>
        <taxon>rosids</taxon>
        <taxon>malvids</taxon>
        <taxon>Brassicales</taxon>
        <taxon>Brassicaceae</taxon>
        <taxon>Camelineae</taxon>
        <taxon>Arabidopsis</taxon>
    </lineage>
</organism>
<comment type="similarity">
    <text evidence="2">Belongs to the TFIIB family.</text>
</comment>
<keyword evidence="5" id="KW-0863">Zinc-finger</keyword>
<dbReference type="PRINTS" id="PR00685">
    <property type="entry name" value="TIFACTORIIB"/>
</dbReference>
<dbReference type="eggNOG" id="KOG1598">
    <property type="taxonomic scope" value="Eukaryota"/>
</dbReference>
<feature type="region of interest" description="Disordered" evidence="12">
    <location>
        <begin position="553"/>
        <end position="584"/>
    </location>
</feature>
<keyword evidence="4" id="KW-0677">Repeat</keyword>
<dbReference type="Gramene" id="fgenesh1_pg.C_scaffold_3000839">
    <property type="protein sequence ID" value="fgenesh1_pg.C_scaffold_3000839"/>
    <property type="gene ID" value="fgenesh1_pg.C_scaffold_3000839"/>
</dbReference>
<evidence type="ECO:0000256" key="4">
    <source>
        <dbReference type="ARBA" id="ARBA00022737"/>
    </source>
</evidence>
<dbReference type="CDD" id="cd00167">
    <property type="entry name" value="SANT"/>
    <property type="match status" value="3"/>
</dbReference>
<dbReference type="InterPro" id="IPR013150">
    <property type="entry name" value="TFIIB_cyclin"/>
</dbReference>
<dbReference type="FunFam" id="1.10.10.60:FF:000016">
    <property type="entry name" value="Transcriptional activator Myb isoform A"/>
    <property type="match status" value="1"/>
</dbReference>
<keyword evidence="8" id="KW-0238">DNA-binding</keyword>
<dbReference type="eggNOG" id="KOG0048">
    <property type="taxonomic scope" value="Eukaryota"/>
</dbReference>
<feature type="domain" description="HTH myb-type" evidence="14">
    <location>
        <begin position="686"/>
        <end position="732"/>
    </location>
</feature>
<feature type="compositionally biased region" description="Low complexity" evidence="12">
    <location>
        <begin position="643"/>
        <end position="658"/>
    </location>
</feature>
<dbReference type="EMBL" id="GL348715">
    <property type="protein sequence ID" value="EFH58875.1"/>
    <property type="molecule type" value="Genomic_DNA"/>
</dbReference>
<dbReference type="SMART" id="SM00717">
    <property type="entry name" value="SANT"/>
    <property type="match status" value="3"/>
</dbReference>
<dbReference type="STRING" id="81972.D7L7U3"/>
<feature type="region of interest" description="Disordered" evidence="12">
    <location>
        <begin position="412"/>
        <end position="438"/>
    </location>
</feature>
<feature type="compositionally biased region" description="Basic and acidic residues" evidence="12">
    <location>
        <begin position="1030"/>
        <end position="1051"/>
    </location>
</feature>
<dbReference type="FunFam" id="1.10.472.10:FF:000066">
    <property type="entry name" value="Transcription factor IIIB subunit"/>
    <property type="match status" value="1"/>
</dbReference>
<evidence type="ECO:0000313" key="15">
    <source>
        <dbReference type="EMBL" id="EFH58875.1"/>
    </source>
</evidence>
<keyword evidence="3" id="KW-0479">Metal-binding</keyword>
<comment type="subcellular location">
    <subcellularLocation>
        <location evidence="1">Nucleus</location>
    </subcellularLocation>
</comment>
<dbReference type="GO" id="GO:0097550">
    <property type="term" value="C:transcription preinitiation complex"/>
    <property type="evidence" value="ECO:0007669"/>
    <property type="project" value="TreeGrafter"/>
</dbReference>
<proteinExistence type="inferred from homology"/>
<feature type="domain" description="Myb-like" evidence="13">
    <location>
        <begin position="681"/>
        <end position="732"/>
    </location>
</feature>
<feature type="domain" description="Myb-like" evidence="13">
    <location>
        <begin position="733"/>
        <end position="784"/>
    </location>
</feature>
<dbReference type="Pfam" id="PF00382">
    <property type="entry name" value="TFIIB"/>
    <property type="match status" value="2"/>
</dbReference>
<dbReference type="FunFam" id="1.10.472.10:FF:000007">
    <property type="entry name" value="Transcription factor IIIB 90 kDa subunit"/>
    <property type="match status" value="1"/>
</dbReference>
<dbReference type="PANTHER" id="PTHR11618:SF4">
    <property type="entry name" value="TRANSCRIPTION FACTOR IIIB 90 KDA SUBUNIT"/>
    <property type="match status" value="1"/>
</dbReference>
<gene>
    <name evidence="15" type="ORF">ARALYDRAFT_317739</name>
</gene>
<dbReference type="FunFam" id="1.10.10.60:FF:000324">
    <property type="entry name" value="Transcription factor MYB3R-2"/>
    <property type="match status" value="1"/>
</dbReference>
<dbReference type="InterPro" id="IPR036915">
    <property type="entry name" value="Cyclin-like_sf"/>
</dbReference>
<evidence type="ECO:0000259" key="13">
    <source>
        <dbReference type="PROSITE" id="PS50090"/>
    </source>
</evidence>
<dbReference type="CDD" id="cd20553">
    <property type="entry name" value="CYCLIN_TFIIIB90_rpt1"/>
    <property type="match status" value="1"/>
</dbReference>
<evidence type="ECO:0000256" key="8">
    <source>
        <dbReference type="ARBA" id="ARBA00023125"/>
    </source>
</evidence>
<dbReference type="PANTHER" id="PTHR11618">
    <property type="entry name" value="TRANSCRIPTION INITIATION FACTOR IIB-RELATED"/>
    <property type="match status" value="1"/>
</dbReference>
<sequence>MVWCNHCVKNVPGIRPYDGALACNLCGRILENFNFSTEVTFVKNAAGQSQASGNIVSSVQSGIPSSRERRYRIARDEFTNLRDALGIGDERADVIDMAVLFFKSAVEQNFTKGRRTELVQASCLYLTCRELNVPFLLIDFSSYLRVSVYELGSVYLQLCEMLYIADNQNYEKLVDPSIFIDRFSNILLKGTHNKAVVKTAIAIIASMKRDWIQTGRKPSGICGAALYTAALSHGIKCSKSDIVNIVHICEATLTKRLIEFGNTESGNLNVDEITERESHKRSSTMKPTSNKEAVLCMHQDSKPFGYGLCKDCYEDFINVSGGLVGGSDPPAFQRAENERMEKAAREENEGGISSLNHDEQLYDLILKISCAELLTVRLLQYEQKRKTIFCSSLSFERLRIYLCCVAEKGERNKDGDEEHADTSDESDNFSDISDDEVDGYINNEEETHYKTITWTEMNKDYLEEQAAKEAALKAASEALKASNSNCPEDARKAFEAAKADAAKSRKEKQQKKAEEAKNAAPPATAMEAVRRTLEKKRLSLVINYDVLEELFDTSSNEHEKGENEDEAEEDEEEGSVESYDMNTDFQNGEKFYEEDEGEEEDVKCVGPDDFTCSMVLQMDLQEEAGEVKVEDQCVENKQSTPASCSSVSEGSAGSSHKSPTIASPPATVSPTHRYLGRTSGPIRRAKGGWTPAEDETLRRAVGTYKGKSWKNIAKFFPDRTEVQCLHRWQKVLNPDLIKGPWTQEEDEKIVELVEKYGPAKWSVIAQSLPGRIGKQCRERWHNHLNPDINKDAWTSEEEVALMNAHRSHGNKWAEIAKVLPGRTDNAIKNHWNSSLKKKSEFYSMTGRLPPPTTAKNGVPDSVTKRSSSSQKRVFGSVTQTSSGTTDKNNPDEDRNGQINSTVPVEEVVAASRMTGVNEYARSPQLPNPEPLPENGGAANNGYHLYYTPQIEYYMASEVDTQRMYGYECGCSPSASPVSFFTPPPCRNAYSNGSTPRSPESYLREAARTYPNTPSIFRKRRPRVVVEDNNNAEKTDEAKEVDQKVNDGKDSSESPNCEEIQKNGSNAYNLSPPYRIRSKRTAVFKSRQLEFISAEEEKADDETKSSEKDMLIDGDSQLLIPSEEIYGGSEYKIVEYERTVYVRFEAKNVTYKLHKGRWRKADLAIMNHGLNLPYLYHFVIENVFYRYNKRRIDWYDSKERSWTTLKGLERLPSTLSRSNRLKLAIMVEKWYFCGKSMCLLTTIKRR</sequence>
<dbReference type="GO" id="GO:0017025">
    <property type="term" value="F:TBP-class protein binding"/>
    <property type="evidence" value="ECO:0007669"/>
    <property type="project" value="InterPro"/>
</dbReference>
<dbReference type="GO" id="GO:0001006">
    <property type="term" value="F:RNA polymerase III type 3 promoter sequence-specific DNA binding"/>
    <property type="evidence" value="ECO:0007669"/>
    <property type="project" value="TreeGrafter"/>
</dbReference>
<dbReference type="HOGENOM" id="CLU_266308_0_0_1"/>
<evidence type="ECO:0000313" key="16">
    <source>
        <dbReference type="Proteomes" id="UP000008694"/>
    </source>
</evidence>
<dbReference type="SUPFAM" id="SSF47954">
    <property type="entry name" value="Cyclin-like"/>
    <property type="match status" value="2"/>
</dbReference>
<accession>D7L7U3</accession>
<dbReference type="FunFam" id="1.10.10.60:FF:000010">
    <property type="entry name" value="Transcriptional activator Myb isoform A"/>
    <property type="match status" value="1"/>
</dbReference>
<dbReference type="GO" id="GO:0008270">
    <property type="term" value="F:zinc ion binding"/>
    <property type="evidence" value="ECO:0007669"/>
    <property type="project" value="UniProtKB-KW"/>
</dbReference>
<feature type="region of interest" description="Disordered" evidence="12">
    <location>
        <begin position="638"/>
        <end position="691"/>
    </location>
</feature>
<dbReference type="InterPro" id="IPR001005">
    <property type="entry name" value="SANT/Myb"/>
</dbReference>
<evidence type="ECO:0000256" key="7">
    <source>
        <dbReference type="ARBA" id="ARBA00023015"/>
    </source>
</evidence>
<keyword evidence="16" id="KW-1185">Reference proteome</keyword>
<dbReference type="SUPFAM" id="SSF46689">
    <property type="entry name" value="Homeodomain-like"/>
    <property type="match status" value="2"/>
</dbReference>
<keyword evidence="10" id="KW-0804">Transcription</keyword>
<feature type="compositionally biased region" description="Polar residues" evidence="12">
    <location>
        <begin position="864"/>
        <end position="887"/>
    </location>
</feature>
<feature type="region of interest" description="Disordered" evidence="12">
    <location>
        <begin position="497"/>
        <end position="527"/>
    </location>
</feature>
<dbReference type="InterPro" id="IPR000812">
    <property type="entry name" value="TFIIB"/>
</dbReference>
<keyword evidence="6" id="KW-0862">Zinc</keyword>
<reference evidence="16" key="1">
    <citation type="journal article" date="2011" name="Nat. Genet.">
        <title>The Arabidopsis lyrata genome sequence and the basis of rapid genome size change.</title>
        <authorList>
            <person name="Hu T.T."/>
            <person name="Pattyn P."/>
            <person name="Bakker E.G."/>
            <person name="Cao J."/>
            <person name="Cheng J.-F."/>
            <person name="Clark R.M."/>
            <person name="Fahlgren N."/>
            <person name="Fawcett J.A."/>
            <person name="Grimwood J."/>
            <person name="Gundlach H."/>
            <person name="Haberer G."/>
            <person name="Hollister J.D."/>
            <person name="Ossowski S."/>
            <person name="Ottilar R.P."/>
            <person name="Salamov A.A."/>
            <person name="Schneeberger K."/>
            <person name="Spannagl M."/>
            <person name="Wang X."/>
            <person name="Yang L."/>
            <person name="Nasrallah M.E."/>
            <person name="Bergelson J."/>
            <person name="Carrington J.C."/>
            <person name="Gaut B.S."/>
            <person name="Schmutz J."/>
            <person name="Mayer K.F.X."/>
            <person name="Van de Peer Y."/>
            <person name="Grigoriev I.V."/>
            <person name="Nordborg M."/>
            <person name="Weigel D."/>
            <person name="Guo Y.-L."/>
        </authorList>
    </citation>
    <scope>NUCLEOTIDE SEQUENCE [LARGE SCALE GENOMIC DNA]</scope>
    <source>
        <strain evidence="16">cv. MN47</strain>
    </source>
</reference>
<dbReference type="GO" id="GO:0005634">
    <property type="term" value="C:nucleus"/>
    <property type="evidence" value="ECO:0007669"/>
    <property type="project" value="UniProtKB-SubCell"/>
</dbReference>
<dbReference type="Gene3D" id="1.10.472.10">
    <property type="entry name" value="Cyclin-like"/>
    <property type="match status" value="2"/>
</dbReference>
<dbReference type="InterPro" id="IPR009057">
    <property type="entry name" value="Homeodomain-like_sf"/>
</dbReference>
<evidence type="ECO:0000256" key="2">
    <source>
        <dbReference type="ARBA" id="ARBA00010857"/>
    </source>
</evidence>
<feature type="domain" description="Myb-like" evidence="13">
    <location>
        <begin position="785"/>
        <end position="835"/>
    </location>
</feature>
<dbReference type="InterPro" id="IPR011665">
    <property type="entry name" value="BRF1_TBP-bd_dom"/>
</dbReference>
<keyword evidence="11" id="KW-0539">Nucleus</keyword>
<evidence type="ECO:0000256" key="5">
    <source>
        <dbReference type="ARBA" id="ARBA00022771"/>
    </source>
</evidence>
<evidence type="ECO:0000256" key="6">
    <source>
        <dbReference type="ARBA" id="ARBA00022833"/>
    </source>
</evidence>
<keyword evidence="9" id="KW-0010">Activator</keyword>
<evidence type="ECO:0000256" key="11">
    <source>
        <dbReference type="ARBA" id="ARBA00023242"/>
    </source>
</evidence>
<dbReference type="GO" id="GO:0000126">
    <property type="term" value="C:transcription factor TFIIIB complex"/>
    <property type="evidence" value="ECO:0007669"/>
    <property type="project" value="TreeGrafter"/>
</dbReference>
<dbReference type="GO" id="GO:0070897">
    <property type="term" value="P:transcription preinitiation complex assembly"/>
    <property type="evidence" value="ECO:0007669"/>
    <property type="project" value="InterPro"/>
</dbReference>
<dbReference type="Gene3D" id="1.20.5.650">
    <property type="entry name" value="Single helix bin"/>
    <property type="match status" value="1"/>
</dbReference>
<name>D7L7U3_ARALL</name>
<evidence type="ECO:0000256" key="9">
    <source>
        <dbReference type="ARBA" id="ARBA00023159"/>
    </source>
</evidence>
<evidence type="ECO:0000256" key="3">
    <source>
        <dbReference type="ARBA" id="ARBA00022723"/>
    </source>
</evidence>
<dbReference type="InterPro" id="IPR013763">
    <property type="entry name" value="Cyclin-like_dom"/>
</dbReference>